<name>A0A7T0PBG7_9CORY</name>
<reference evidence="4 5" key="1">
    <citation type="submission" date="2020-11" db="EMBL/GenBank/DDBJ databases">
        <title>Corynebacterium sp. ZJ-599.</title>
        <authorList>
            <person name="Zhou J."/>
        </authorList>
    </citation>
    <scope>NUCLEOTIDE SEQUENCE [LARGE SCALE GENOMIC DNA]</scope>
    <source>
        <strain evidence="4 5">ZJ-599</strain>
    </source>
</reference>
<dbReference type="KEGG" id="cliz:G7Y31_05555"/>
<keyword evidence="3" id="KW-0732">Signal</keyword>
<accession>A0A7T0PBG7</accession>
<dbReference type="Proteomes" id="UP000594681">
    <property type="component" value="Chromosome"/>
</dbReference>
<organism evidence="4 5">
    <name type="scientific">Corynebacterium lizhenjunii</name>
    <dbReference type="NCBI Taxonomy" id="2709394"/>
    <lineage>
        <taxon>Bacteria</taxon>
        <taxon>Bacillati</taxon>
        <taxon>Actinomycetota</taxon>
        <taxon>Actinomycetes</taxon>
        <taxon>Mycobacteriales</taxon>
        <taxon>Corynebacteriaceae</taxon>
        <taxon>Corynebacterium</taxon>
    </lineage>
</organism>
<dbReference type="AlphaFoldDB" id="A0A7T0PBG7"/>
<dbReference type="EMBL" id="CP064954">
    <property type="protein sequence ID" value="QPK80146.1"/>
    <property type="molecule type" value="Genomic_DNA"/>
</dbReference>
<gene>
    <name evidence="4" type="ORF">G7Y31_05555</name>
</gene>
<evidence type="ECO:0000256" key="2">
    <source>
        <dbReference type="SAM" id="Phobius"/>
    </source>
</evidence>
<protein>
    <submittedName>
        <fullName evidence="4">Uncharacterized protein</fullName>
    </submittedName>
</protein>
<keyword evidence="2" id="KW-0812">Transmembrane</keyword>
<keyword evidence="2" id="KW-0472">Membrane</keyword>
<proteinExistence type="predicted"/>
<sequence>MQVRRAIAATVVAGAVLSSGAWGAHAVPAGVSMADVLAAVSAPVAVPAGQTTTVSLPVPVEVSFNADGWSVQASGGTATVSAPAAGGEAVVPVSYAGQTINLHLVAQAGAEVPELADAPAPHDGASAAPGVTPEGGAGPDGGGADVPGAGSEGGVGADAESRPTVPGDTPPRSPAAPVDATQAERIYLQAQIQGNTLTATLGVSQALELYNRFKDVDQAGHKVRYLDADGNIIEGVRRDIQAAQRTMVLTYPEGQAPDNPFIIQLVERDGSRVVAEVVLRDPAYRYADSPSPEQLAQEEQGIHDGGRWSLGVLALVAVAGLVLVGGIGLGVWWCLRGRRQ</sequence>
<evidence type="ECO:0000313" key="4">
    <source>
        <dbReference type="EMBL" id="QPK80146.1"/>
    </source>
</evidence>
<keyword evidence="5" id="KW-1185">Reference proteome</keyword>
<feature type="signal peptide" evidence="3">
    <location>
        <begin position="1"/>
        <end position="23"/>
    </location>
</feature>
<evidence type="ECO:0000256" key="3">
    <source>
        <dbReference type="SAM" id="SignalP"/>
    </source>
</evidence>
<evidence type="ECO:0000256" key="1">
    <source>
        <dbReference type="SAM" id="MobiDB-lite"/>
    </source>
</evidence>
<dbReference type="RefSeq" id="WP_165006920.1">
    <property type="nucleotide sequence ID" value="NZ_CP064954.1"/>
</dbReference>
<keyword evidence="2" id="KW-1133">Transmembrane helix</keyword>
<feature type="chain" id="PRO_5038821131" evidence="3">
    <location>
        <begin position="24"/>
        <end position="340"/>
    </location>
</feature>
<feature type="region of interest" description="Disordered" evidence="1">
    <location>
        <begin position="116"/>
        <end position="179"/>
    </location>
</feature>
<feature type="compositionally biased region" description="Gly residues" evidence="1">
    <location>
        <begin position="133"/>
        <end position="156"/>
    </location>
</feature>
<feature type="transmembrane region" description="Helical" evidence="2">
    <location>
        <begin position="308"/>
        <end position="335"/>
    </location>
</feature>
<evidence type="ECO:0000313" key="5">
    <source>
        <dbReference type="Proteomes" id="UP000594681"/>
    </source>
</evidence>